<dbReference type="EMBL" id="CP098251">
    <property type="protein sequence ID" value="WAV90523.1"/>
    <property type="molecule type" value="Genomic_DNA"/>
</dbReference>
<evidence type="ECO:0000256" key="1">
    <source>
        <dbReference type="SAM" id="MobiDB-lite"/>
    </source>
</evidence>
<protein>
    <submittedName>
        <fullName evidence="2">Uncharacterized protein</fullName>
    </submittedName>
</protein>
<gene>
    <name evidence="2" type="ORF">NB646_06520</name>
</gene>
<accession>A0A9E9NSC7</accession>
<feature type="region of interest" description="Disordered" evidence="1">
    <location>
        <begin position="26"/>
        <end position="48"/>
    </location>
</feature>
<dbReference type="AlphaFoldDB" id="A0A9E9NSC7"/>
<dbReference type="Proteomes" id="UP001164819">
    <property type="component" value="Chromosome"/>
</dbReference>
<dbReference type="RefSeq" id="WP_269315569.1">
    <property type="nucleotide sequence ID" value="NZ_CP098251.1"/>
</dbReference>
<sequence length="48" mass="5727">MSKTKKYQSVKCLISLNASRPVMICEKNDSHMESNRQKKRPENRPDRY</sequence>
<name>A0A9E9NSC7_9BURK</name>
<reference evidence="2" key="1">
    <citation type="journal article" date="2022" name="Front. Microbiol.">
        <title>New perspectives on an old grouping: The genomic and phenotypic variability of Oxalobacter formigenes and the implications for calcium oxalate stone prevention.</title>
        <authorList>
            <person name="Chmiel J.A."/>
            <person name="Carr C."/>
            <person name="Stuivenberg G.A."/>
            <person name="Venema R."/>
            <person name="Chanyi R.M."/>
            <person name="Al K.F."/>
            <person name="Giguere D."/>
            <person name="Say H."/>
            <person name="Akouris P.P."/>
            <person name="Dominguez Romero S.A."/>
            <person name="Kwong A."/>
            <person name="Tai V."/>
            <person name="Koval S.F."/>
            <person name="Razvi H."/>
            <person name="Bjazevic J."/>
            <person name="Burton J.P."/>
        </authorList>
    </citation>
    <scope>NUCLEOTIDE SEQUENCE</scope>
    <source>
        <strain evidence="2">OxK</strain>
    </source>
</reference>
<evidence type="ECO:0000313" key="2">
    <source>
        <dbReference type="EMBL" id="WAV90523.1"/>
    </source>
</evidence>
<proteinExistence type="predicted"/>
<organism evidence="2">
    <name type="scientific">Oxalobacter aliiformigenes</name>
    <dbReference type="NCBI Taxonomy" id="2946593"/>
    <lineage>
        <taxon>Bacteria</taxon>
        <taxon>Pseudomonadati</taxon>
        <taxon>Pseudomonadota</taxon>
        <taxon>Betaproteobacteria</taxon>
        <taxon>Burkholderiales</taxon>
        <taxon>Oxalobacteraceae</taxon>
        <taxon>Oxalobacter</taxon>
    </lineage>
</organism>